<dbReference type="HOGENOM" id="CLU_1893116_0_0_11"/>
<evidence type="ECO:0000313" key="2">
    <source>
        <dbReference type="Proteomes" id="UP000000657"/>
    </source>
</evidence>
<gene>
    <name evidence="1" type="ordered locus">FRAAL2751</name>
</gene>
<sequence>MELGRRRRAFSGTDALPMDAVVAAERYVRSGQAARETALLLGEGARLGCARFLAAAVAGGWTVELVYLHGTEVAAQRRAGRAAGQDERWVRGAATRARRLAEGPPAGVLVHRVDVAAEVTLPDVPGLFDAGLCA</sequence>
<accession>Q0RM57</accession>
<keyword evidence="2" id="KW-1185">Reference proteome</keyword>
<organism evidence="1 2">
    <name type="scientific">Frankia alni (strain DSM 45986 / CECT 9034 / ACN14a)</name>
    <dbReference type="NCBI Taxonomy" id="326424"/>
    <lineage>
        <taxon>Bacteria</taxon>
        <taxon>Bacillati</taxon>
        <taxon>Actinomycetota</taxon>
        <taxon>Actinomycetes</taxon>
        <taxon>Frankiales</taxon>
        <taxon>Frankiaceae</taxon>
        <taxon>Frankia</taxon>
    </lineage>
</organism>
<dbReference type="EMBL" id="CT573213">
    <property type="protein sequence ID" value="CAJ61395.1"/>
    <property type="molecule type" value="Genomic_DNA"/>
</dbReference>
<dbReference type="STRING" id="326424.FRAAL2751"/>
<evidence type="ECO:0000313" key="1">
    <source>
        <dbReference type="EMBL" id="CAJ61395.1"/>
    </source>
</evidence>
<dbReference type="InterPro" id="IPR040717">
    <property type="entry name" value="Ploop_nt_kinase3"/>
</dbReference>
<dbReference type="AlphaFoldDB" id="Q0RM57"/>
<reference evidence="1 2" key="1">
    <citation type="journal article" date="2007" name="Genome Res.">
        <title>Genome characteristics of facultatively symbiotic Frankia sp. strains reflect host range and host plant biogeography.</title>
        <authorList>
            <person name="Normand P."/>
            <person name="Lapierre P."/>
            <person name="Tisa L.S."/>
            <person name="Gogarten J.P."/>
            <person name="Alloisio N."/>
            <person name="Bagnarol E."/>
            <person name="Bassi C.A."/>
            <person name="Berry A.M."/>
            <person name="Bickhart D.M."/>
            <person name="Choisne N."/>
            <person name="Couloux A."/>
            <person name="Cournoyer B."/>
            <person name="Cruveiller S."/>
            <person name="Daubin V."/>
            <person name="Demange N."/>
            <person name="Francino M.P."/>
            <person name="Goltsman E."/>
            <person name="Huang Y."/>
            <person name="Kopp O.R."/>
            <person name="Labarre L."/>
            <person name="Lapidus A."/>
            <person name="Lavire C."/>
            <person name="Marechal J."/>
            <person name="Martinez M."/>
            <person name="Mastronunzio J.E."/>
            <person name="Mullin B.C."/>
            <person name="Niemann J."/>
            <person name="Pujic P."/>
            <person name="Rawnsley T."/>
            <person name="Rouy Z."/>
            <person name="Schenowitz C."/>
            <person name="Sellstedt A."/>
            <person name="Tavares F."/>
            <person name="Tomkins J.P."/>
            <person name="Vallenet D."/>
            <person name="Valverde C."/>
            <person name="Wall L.G."/>
            <person name="Wang Y."/>
            <person name="Medigue C."/>
            <person name="Benson D.R."/>
        </authorList>
    </citation>
    <scope>NUCLEOTIDE SEQUENCE [LARGE SCALE GENOMIC DNA]</scope>
    <source>
        <strain evidence="2">DSM 45986 / CECT 9034 / ACN14a</strain>
    </source>
</reference>
<dbReference type="KEGG" id="fal:FRAAL2751"/>
<proteinExistence type="predicted"/>
<dbReference type="Proteomes" id="UP000000657">
    <property type="component" value="Chromosome"/>
</dbReference>
<dbReference type="Pfam" id="PF18751">
    <property type="entry name" value="Ploopntkinase3"/>
    <property type="match status" value="1"/>
</dbReference>
<protein>
    <submittedName>
        <fullName evidence="1">Mycobacteriophage protein Gp1 (Partial)</fullName>
    </submittedName>
</protein>
<name>Q0RM57_FRAAA</name>